<accession>A0A8S1SUM0</accession>
<evidence type="ECO:0000313" key="1">
    <source>
        <dbReference type="EMBL" id="CAD8142222.1"/>
    </source>
</evidence>
<protein>
    <submittedName>
        <fullName evidence="1">Uncharacterized protein</fullName>
    </submittedName>
</protein>
<dbReference type="AlphaFoldDB" id="A0A8S1SUM0"/>
<dbReference type="EMBL" id="CAJJDP010000012">
    <property type="protein sequence ID" value="CAD8142222.1"/>
    <property type="molecule type" value="Genomic_DNA"/>
</dbReference>
<evidence type="ECO:0000313" key="2">
    <source>
        <dbReference type="Proteomes" id="UP000683925"/>
    </source>
</evidence>
<organism evidence="1 2">
    <name type="scientific">Paramecium octaurelia</name>
    <dbReference type="NCBI Taxonomy" id="43137"/>
    <lineage>
        <taxon>Eukaryota</taxon>
        <taxon>Sar</taxon>
        <taxon>Alveolata</taxon>
        <taxon>Ciliophora</taxon>
        <taxon>Intramacronucleata</taxon>
        <taxon>Oligohymenophorea</taxon>
        <taxon>Peniculida</taxon>
        <taxon>Parameciidae</taxon>
        <taxon>Paramecium</taxon>
    </lineage>
</organism>
<proteinExistence type="predicted"/>
<dbReference type="OrthoDB" id="301652at2759"/>
<dbReference type="Proteomes" id="UP000683925">
    <property type="component" value="Unassembled WGS sequence"/>
</dbReference>
<comment type="caution">
    <text evidence="1">The sequence shown here is derived from an EMBL/GenBank/DDBJ whole genome shotgun (WGS) entry which is preliminary data.</text>
</comment>
<sequence length="305" mass="36058">MKNQKLKLKENDDFVQIYFDAFSKAISGTKIENYQQNHQKINEKFTLFEDLSILVKLHSPSKITQKKGFQDIALILQRSSISIRNRYQQYLQHLNSQDFLKIYQYLQKHGIDGQLNFQLEYGNCWKLKDISSILESPIYNLIDSPIKQAKDNEQAQKCKSNFKRLNQEEQPIEPQVQKKIKFQFSANSKYDKSSKKQCPFQTEQTLLNIEQKQTAEELKYTLKLLSNLLNASYKDLVHKMYQCSGDLNTLLRVFSHRQEGLLWTKEADEALKAYLEQNDLLEKQKLKVILNGEESIQQRKEWLYE</sequence>
<dbReference type="OMA" id="RNRYQQY"/>
<gene>
    <name evidence="1" type="ORF">POCTA_138.1.T0130369</name>
</gene>
<reference evidence="1" key="1">
    <citation type="submission" date="2021-01" db="EMBL/GenBank/DDBJ databases">
        <authorList>
            <consortium name="Genoscope - CEA"/>
            <person name="William W."/>
        </authorList>
    </citation>
    <scope>NUCLEOTIDE SEQUENCE</scope>
</reference>
<keyword evidence="2" id="KW-1185">Reference proteome</keyword>
<name>A0A8S1SUM0_PAROT</name>